<evidence type="ECO:0000313" key="3">
    <source>
        <dbReference type="Proteomes" id="UP000598360"/>
    </source>
</evidence>
<name>A0A929FYC3_9PSEU</name>
<evidence type="ECO:0000259" key="1">
    <source>
        <dbReference type="PROSITE" id="PS50995"/>
    </source>
</evidence>
<dbReference type="Pfam" id="PF01047">
    <property type="entry name" value="MarR"/>
    <property type="match status" value="1"/>
</dbReference>
<dbReference type="EMBL" id="JADEYC010000005">
    <property type="protein sequence ID" value="MBE9373340.1"/>
    <property type="molecule type" value="Genomic_DNA"/>
</dbReference>
<dbReference type="Gene3D" id="1.10.10.10">
    <property type="entry name" value="Winged helix-like DNA-binding domain superfamily/Winged helix DNA-binding domain"/>
    <property type="match status" value="1"/>
</dbReference>
<dbReference type="GO" id="GO:0003700">
    <property type="term" value="F:DNA-binding transcription factor activity"/>
    <property type="evidence" value="ECO:0007669"/>
    <property type="project" value="InterPro"/>
</dbReference>
<comment type="caution">
    <text evidence="2">The sequence shown here is derived from an EMBL/GenBank/DDBJ whole genome shotgun (WGS) entry which is preliminary data.</text>
</comment>
<dbReference type="Proteomes" id="UP000598360">
    <property type="component" value="Unassembled WGS sequence"/>
</dbReference>
<proteinExistence type="predicted"/>
<feature type="domain" description="HTH marR-type" evidence="1">
    <location>
        <begin position="8"/>
        <end position="139"/>
    </location>
</feature>
<dbReference type="PROSITE" id="PS50995">
    <property type="entry name" value="HTH_MARR_2"/>
    <property type="match status" value="1"/>
</dbReference>
<dbReference type="AlphaFoldDB" id="A0A929FYC3"/>
<gene>
    <name evidence="2" type="ORF">IQ251_02660</name>
</gene>
<dbReference type="InterPro" id="IPR036390">
    <property type="entry name" value="WH_DNA-bd_sf"/>
</dbReference>
<dbReference type="InterPro" id="IPR036388">
    <property type="entry name" value="WH-like_DNA-bd_sf"/>
</dbReference>
<dbReference type="RefSeq" id="WP_193926796.1">
    <property type="nucleotide sequence ID" value="NZ_JADEYC010000005.1"/>
</dbReference>
<accession>A0A929FYC3</accession>
<keyword evidence="3" id="KW-1185">Reference proteome</keyword>
<evidence type="ECO:0000313" key="2">
    <source>
        <dbReference type="EMBL" id="MBE9373340.1"/>
    </source>
</evidence>
<dbReference type="InterPro" id="IPR052526">
    <property type="entry name" value="HTH-type_Bedaq_tolerance"/>
</dbReference>
<dbReference type="PANTHER" id="PTHR39515">
    <property type="entry name" value="CONSERVED PROTEIN"/>
    <property type="match status" value="1"/>
</dbReference>
<dbReference type="InterPro" id="IPR000835">
    <property type="entry name" value="HTH_MarR-typ"/>
</dbReference>
<protein>
    <submittedName>
        <fullName evidence="2">MarR family transcriptional regulator</fullName>
    </submittedName>
</protein>
<reference evidence="2" key="1">
    <citation type="submission" date="2020-10" db="EMBL/GenBank/DDBJ databases">
        <title>Diversity and distribution of actinomycetes associated with coral in the coast of Hainan.</title>
        <authorList>
            <person name="Li F."/>
        </authorList>
    </citation>
    <scope>NUCLEOTIDE SEQUENCE</scope>
    <source>
        <strain evidence="2">HNM0983</strain>
    </source>
</reference>
<dbReference type="SUPFAM" id="SSF46785">
    <property type="entry name" value="Winged helix' DNA-binding domain"/>
    <property type="match status" value="1"/>
</dbReference>
<dbReference type="SMART" id="SM00347">
    <property type="entry name" value="HTH_MARR"/>
    <property type="match status" value="1"/>
</dbReference>
<sequence>MPGEDPTLGDLERELTLFARYYLSSGPYRSGQRLERSGYLVLSRLEVAGPMTLKELAQAYRLDLSTINRQVAPLVRQGLIERFADPGGGAARKLRPTELGRQELAHDREGVCAALAEVTEGWSPERLAQFRDLVGEFNRTVEEKERDRHRQD</sequence>
<organism evidence="2 3">
    <name type="scientific">Saccharopolyspora montiporae</name>
    <dbReference type="NCBI Taxonomy" id="2781240"/>
    <lineage>
        <taxon>Bacteria</taxon>
        <taxon>Bacillati</taxon>
        <taxon>Actinomycetota</taxon>
        <taxon>Actinomycetes</taxon>
        <taxon>Pseudonocardiales</taxon>
        <taxon>Pseudonocardiaceae</taxon>
        <taxon>Saccharopolyspora</taxon>
    </lineage>
</organism>
<dbReference type="PANTHER" id="PTHR39515:SF2">
    <property type="entry name" value="HTH-TYPE TRANSCRIPTIONAL REGULATOR RV0880"/>
    <property type="match status" value="1"/>
</dbReference>